<dbReference type="GO" id="GO:0045493">
    <property type="term" value="P:xylan catabolic process"/>
    <property type="evidence" value="ECO:0007669"/>
    <property type="project" value="UniProtKB-KW"/>
</dbReference>
<dbReference type="Proteomes" id="UP000198942">
    <property type="component" value="Unassembled WGS sequence"/>
</dbReference>
<organism evidence="10 11">
    <name type="scientific">Mucilaginibacter gossypiicola</name>
    <dbReference type="NCBI Taxonomy" id="551995"/>
    <lineage>
        <taxon>Bacteria</taxon>
        <taxon>Pseudomonadati</taxon>
        <taxon>Bacteroidota</taxon>
        <taxon>Sphingobacteriia</taxon>
        <taxon>Sphingobacteriales</taxon>
        <taxon>Sphingobacteriaceae</taxon>
        <taxon>Mucilaginibacter</taxon>
    </lineage>
</organism>
<feature type="site" description="Important for catalytic activity, responsible for pKa modulation of the active site Glu and correct orientation of both the proton donor and substrate" evidence="6">
    <location>
        <position position="159"/>
    </location>
</feature>
<dbReference type="CDD" id="cd08990">
    <property type="entry name" value="GH43_AXH_like"/>
    <property type="match status" value="1"/>
</dbReference>
<sequence>MIKNFRRCAALLAFILWFNGLMAQNPLIQNQFSADPSARVFNGKVYLYPSHDIPVTPGHGKPGWFCMQDYHVFSSPNLTDWTDHGVIVSQTTVPWADSTAYSMWAPDCIERNGKYYFYFPATAKSGTNKGFSVGVAIADKPYGPFVPQPLPIAGIHGIDPNVQIDKDGQAYIYWAQGNLYGAKLKANMTELDSEPVKLEGFPDKGLKEGPYLFERKGIYYMTYPHVANKTERLEYAMSASPLGPFKYAGVLMDESASGCWTNHQSIIKFKDQWYLFYHNDDLSPSFDKNRSVRADSLFFNEDGTIRKVIPTLRGVGVTASSAKIQVDRFSATSADGVAVTFLDTLNKFKGWKTTFSKAMAWVKYNSVFFVKKTAGTVYVNACSATGGTLLISTDSTNDKPGKVIAKLIIPKGNDWHIVTKSGLSLPAGIKNLTIQSEGDALVNVDWISFK</sequence>
<dbReference type="SUPFAM" id="SSF75005">
    <property type="entry name" value="Arabinanase/levansucrase/invertase"/>
    <property type="match status" value="1"/>
</dbReference>
<dbReference type="RefSeq" id="WP_208864776.1">
    <property type="nucleotide sequence ID" value="NZ_FOCL01000007.1"/>
</dbReference>
<dbReference type="Pfam" id="PF04616">
    <property type="entry name" value="Glyco_hydro_43"/>
    <property type="match status" value="1"/>
</dbReference>
<dbReference type="InterPro" id="IPR008979">
    <property type="entry name" value="Galactose-bd-like_sf"/>
</dbReference>
<dbReference type="PANTHER" id="PTHR43772">
    <property type="entry name" value="ENDO-1,4-BETA-XYLANASE"/>
    <property type="match status" value="1"/>
</dbReference>
<feature type="signal peptide" evidence="8">
    <location>
        <begin position="1"/>
        <end position="23"/>
    </location>
</feature>
<keyword evidence="2" id="KW-0624">Polysaccharide degradation</keyword>
<protein>
    <submittedName>
        <fullName evidence="10">Carbohydrate binding module (Family 6)</fullName>
    </submittedName>
</protein>
<evidence type="ECO:0000256" key="2">
    <source>
        <dbReference type="ARBA" id="ARBA00022651"/>
    </source>
</evidence>
<proteinExistence type="inferred from homology"/>
<evidence type="ECO:0000256" key="4">
    <source>
        <dbReference type="ARBA" id="ARBA00023277"/>
    </source>
</evidence>
<reference evidence="11" key="1">
    <citation type="submission" date="2016-10" db="EMBL/GenBank/DDBJ databases">
        <authorList>
            <person name="Varghese N."/>
            <person name="Submissions S."/>
        </authorList>
    </citation>
    <scope>NUCLEOTIDE SEQUENCE [LARGE SCALE GENOMIC DNA]</scope>
    <source>
        <strain evidence="11">Gh-48</strain>
    </source>
</reference>
<dbReference type="AlphaFoldDB" id="A0A1H8P6G6"/>
<feature type="domain" description="CBM6" evidence="9">
    <location>
        <begin position="349"/>
        <end position="450"/>
    </location>
</feature>
<dbReference type="Pfam" id="PF03422">
    <property type="entry name" value="CBM_6"/>
    <property type="match status" value="1"/>
</dbReference>
<feature type="chain" id="PRO_5011726359" evidence="8">
    <location>
        <begin position="24"/>
        <end position="450"/>
    </location>
</feature>
<evidence type="ECO:0000259" key="9">
    <source>
        <dbReference type="Pfam" id="PF03422"/>
    </source>
</evidence>
<dbReference type="STRING" id="551995.SAMN05192574_107253"/>
<keyword evidence="2" id="KW-0858">Xylan degradation</keyword>
<dbReference type="Gene3D" id="2.60.120.260">
    <property type="entry name" value="Galactose-binding domain-like"/>
    <property type="match status" value="1"/>
</dbReference>
<evidence type="ECO:0000256" key="3">
    <source>
        <dbReference type="ARBA" id="ARBA00022801"/>
    </source>
</evidence>
<evidence type="ECO:0000313" key="11">
    <source>
        <dbReference type="Proteomes" id="UP000198942"/>
    </source>
</evidence>
<dbReference type="SUPFAM" id="SSF49785">
    <property type="entry name" value="Galactose-binding domain-like"/>
    <property type="match status" value="1"/>
</dbReference>
<keyword evidence="4" id="KW-0119">Carbohydrate metabolism</keyword>
<accession>A0A1H8P6G6</accession>
<dbReference type="GO" id="GO:0030246">
    <property type="term" value="F:carbohydrate binding"/>
    <property type="evidence" value="ECO:0007669"/>
    <property type="project" value="InterPro"/>
</dbReference>
<name>A0A1H8P6G6_9SPHI</name>
<dbReference type="InterPro" id="IPR023296">
    <property type="entry name" value="Glyco_hydro_beta-prop_sf"/>
</dbReference>
<dbReference type="InterPro" id="IPR052176">
    <property type="entry name" value="Glycosyl_Hydrlase_43_Enz"/>
</dbReference>
<dbReference type="Gene3D" id="2.115.10.20">
    <property type="entry name" value="Glycosyl hydrolase domain, family 43"/>
    <property type="match status" value="1"/>
</dbReference>
<evidence type="ECO:0000256" key="7">
    <source>
        <dbReference type="RuleBase" id="RU361187"/>
    </source>
</evidence>
<keyword evidence="3 7" id="KW-0378">Hydrolase</keyword>
<evidence type="ECO:0000256" key="8">
    <source>
        <dbReference type="SAM" id="SignalP"/>
    </source>
</evidence>
<dbReference type="EMBL" id="FOCL01000007">
    <property type="protein sequence ID" value="SEO37515.1"/>
    <property type="molecule type" value="Genomic_DNA"/>
</dbReference>
<keyword evidence="11" id="KW-1185">Reference proteome</keyword>
<dbReference type="InterPro" id="IPR006710">
    <property type="entry name" value="Glyco_hydro_43"/>
</dbReference>
<evidence type="ECO:0000256" key="5">
    <source>
        <dbReference type="ARBA" id="ARBA00023295"/>
    </source>
</evidence>
<evidence type="ECO:0000313" key="10">
    <source>
        <dbReference type="EMBL" id="SEO37515.1"/>
    </source>
</evidence>
<dbReference type="PANTHER" id="PTHR43772:SF2">
    <property type="entry name" value="PUTATIVE (AFU_ORTHOLOGUE AFUA_2G04480)-RELATED"/>
    <property type="match status" value="1"/>
</dbReference>
<dbReference type="InterPro" id="IPR005084">
    <property type="entry name" value="CBM6"/>
</dbReference>
<comment type="similarity">
    <text evidence="1 7">Belongs to the glycosyl hydrolase 43 family.</text>
</comment>
<gene>
    <name evidence="10" type="ORF">SAMN05192574_107253</name>
</gene>
<evidence type="ECO:0000256" key="6">
    <source>
        <dbReference type="PIRSR" id="PIRSR606710-2"/>
    </source>
</evidence>
<keyword evidence="5 7" id="KW-0326">Glycosidase</keyword>
<dbReference type="GO" id="GO:0004553">
    <property type="term" value="F:hydrolase activity, hydrolyzing O-glycosyl compounds"/>
    <property type="evidence" value="ECO:0007669"/>
    <property type="project" value="InterPro"/>
</dbReference>
<keyword evidence="8" id="KW-0732">Signal</keyword>
<evidence type="ECO:0000256" key="1">
    <source>
        <dbReference type="ARBA" id="ARBA00009865"/>
    </source>
</evidence>